<dbReference type="STRING" id="585501.HMPREF6123_0063"/>
<reference evidence="1 2" key="1">
    <citation type="submission" date="2009-04" db="EMBL/GenBank/DDBJ databases">
        <authorList>
            <person name="Qin X."/>
            <person name="Bachman B."/>
            <person name="Battles P."/>
            <person name="Bell A."/>
            <person name="Bess C."/>
            <person name="Bickham C."/>
            <person name="Chaboub L."/>
            <person name="Chen D."/>
            <person name="Coyle M."/>
            <person name="Deiros D.R."/>
            <person name="Dinh H."/>
            <person name="Forbes L."/>
            <person name="Fowler G."/>
            <person name="Francisco L."/>
            <person name="Fu Q."/>
            <person name="Gubbala S."/>
            <person name="Hale W."/>
            <person name="Han Y."/>
            <person name="Hemphill L."/>
            <person name="Highlander S.K."/>
            <person name="Hirani K."/>
            <person name="Hogues M."/>
            <person name="Jackson L."/>
            <person name="Jakkamsetti A."/>
            <person name="Javaid M."/>
            <person name="Jiang H."/>
            <person name="Korchina V."/>
            <person name="Kovar C."/>
            <person name="Lara F."/>
            <person name="Lee S."/>
            <person name="Mata R."/>
            <person name="Mathew T."/>
            <person name="Moen C."/>
            <person name="Morales K."/>
            <person name="Munidasa M."/>
            <person name="Nazareth L."/>
            <person name="Ngo R."/>
            <person name="Nguyen L."/>
            <person name="Okwuonu G."/>
            <person name="Ongeri F."/>
            <person name="Patil S."/>
            <person name="Petrosino J."/>
            <person name="Pham C."/>
            <person name="Pham P."/>
            <person name="Pu L.-L."/>
            <person name="Puazo M."/>
            <person name="Raj R."/>
            <person name="Reid J."/>
            <person name="Rouhana J."/>
            <person name="Saada N."/>
            <person name="Shang Y."/>
            <person name="Simmons D."/>
            <person name="Thornton R."/>
            <person name="Warren J."/>
            <person name="Weissenberger G."/>
            <person name="Zhang J."/>
            <person name="Zhang L."/>
            <person name="Zhou C."/>
            <person name="Zhu D."/>
            <person name="Muzny D."/>
            <person name="Worley K."/>
            <person name="Gibbs R."/>
        </authorList>
    </citation>
    <scope>NUCLEOTIDE SEQUENCE [LARGE SCALE GENOMIC DNA]</scope>
    <source>
        <strain evidence="1 2">F0268</strain>
    </source>
</reference>
<proteinExistence type="predicted"/>
<dbReference type="AlphaFoldDB" id="C2KU94"/>
<dbReference type="Proteomes" id="UP000004121">
    <property type="component" value="Unassembled WGS sequence"/>
</dbReference>
<evidence type="ECO:0000313" key="2">
    <source>
        <dbReference type="Proteomes" id="UP000004121"/>
    </source>
</evidence>
<accession>C2KU94</accession>
<dbReference type="EMBL" id="ACKX01000010">
    <property type="protein sequence ID" value="EEJ52645.1"/>
    <property type="molecule type" value="Genomic_DNA"/>
</dbReference>
<gene>
    <name evidence="1" type="ORF">HMPREF6123_0063</name>
</gene>
<organism evidence="1 2">
    <name type="scientific">Oribacterium sinus F0268</name>
    <dbReference type="NCBI Taxonomy" id="585501"/>
    <lineage>
        <taxon>Bacteria</taxon>
        <taxon>Bacillati</taxon>
        <taxon>Bacillota</taxon>
        <taxon>Clostridia</taxon>
        <taxon>Lachnospirales</taxon>
        <taxon>Lachnospiraceae</taxon>
        <taxon>Oribacterium</taxon>
    </lineage>
</organism>
<protein>
    <submittedName>
        <fullName evidence="1">Uncharacterized protein</fullName>
    </submittedName>
</protein>
<feature type="non-terminal residue" evidence="1">
    <location>
        <position position="53"/>
    </location>
</feature>
<comment type="caution">
    <text evidence="1">The sequence shown here is derived from an EMBL/GenBank/DDBJ whole genome shotgun (WGS) entry which is preliminary data.</text>
</comment>
<name>C2KU94_9FIRM</name>
<dbReference type="HOGENOM" id="CLU_3073387_0_0_9"/>
<sequence length="53" mass="6306">METTAPYFCSSNFTSPGKKWFSKPLLAYFKLYPLKKYSIDNFMIYSYIAFENL</sequence>
<keyword evidence="2" id="KW-1185">Reference proteome</keyword>
<dbReference type="InParanoid" id="C2KU94"/>
<evidence type="ECO:0000313" key="1">
    <source>
        <dbReference type="EMBL" id="EEJ52645.1"/>
    </source>
</evidence>